<dbReference type="AlphaFoldDB" id="A0A0N4Z9S1"/>
<dbReference type="PANTHER" id="PTHR45694">
    <property type="entry name" value="GLUTAREDOXIN 2"/>
    <property type="match status" value="1"/>
</dbReference>
<dbReference type="GO" id="GO:0015038">
    <property type="term" value="F:glutathione disulfide oxidoreductase activity"/>
    <property type="evidence" value="ECO:0007669"/>
    <property type="project" value="TreeGrafter"/>
</dbReference>
<dbReference type="GO" id="GO:0034599">
    <property type="term" value="P:cellular response to oxidative stress"/>
    <property type="evidence" value="ECO:0007669"/>
    <property type="project" value="TreeGrafter"/>
</dbReference>
<proteinExistence type="predicted"/>
<dbReference type="GO" id="GO:0005737">
    <property type="term" value="C:cytoplasm"/>
    <property type="evidence" value="ECO:0007669"/>
    <property type="project" value="TreeGrafter"/>
</dbReference>
<dbReference type="Pfam" id="PF00462">
    <property type="entry name" value="Glutaredoxin"/>
    <property type="match status" value="1"/>
</dbReference>
<organism evidence="2 3">
    <name type="scientific">Parastrongyloides trichosuri</name>
    <name type="common">Possum-specific nematode worm</name>
    <dbReference type="NCBI Taxonomy" id="131310"/>
    <lineage>
        <taxon>Eukaryota</taxon>
        <taxon>Metazoa</taxon>
        <taxon>Ecdysozoa</taxon>
        <taxon>Nematoda</taxon>
        <taxon>Chromadorea</taxon>
        <taxon>Rhabditida</taxon>
        <taxon>Tylenchina</taxon>
        <taxon>Panagrolaimomorpha</taxon>
        <taxon>Strongyloidoidea</taxon>
        <taxon>Strongyloididae</taxon>
        <taxon>Parastrongyloides</taxon>
    </lineage>
</organism>
<reference evidence="3" key="1">
    <citation type="submission" date="2017-02" db="UniProtKB">
        <authorList>
            <consortium name="WormBaseParasite"/>
        </authorList>
    </citation>
    <scope>IDENTIFICATION</scope>
</reference>
<dbReference type="SUPFAM" id="SSF52833">
    <property type="entry name" value="Thioredoxin-like"/>
    <property type="match status" value="1"/>
</dbReference>
<dbReference type="PANTHER" id="PTHR45694:SF18">
    <property type="entry name" value="GLUTAREDOXIN-1-RELATED"/>
    <property type="match status" value="1"/>
</dbReference>
<feature type="domain" description="Glutaredoxin" evidence="1">
    <location>
        <begin position="17"/>
        <end position="82"/>
    </location>
</feature>
<dbReference type="STRING" id="131310.A0A0N4Z9S1"/>
<dbReference type="PROSITE" id="PS51354">
    <property type="entry name" value="GLUTAREDOXIN_2"/>
    <property type="match status" value="1"/>
</dbReference>
<accession>A0A0N4Z9S1</accession>
<evidence type="ECO:0000259" key="1">
    <source>
        <dbReference type="Pfam" id="PF00462"/>
    </source>
</evidence>
<name>A0A0N4Z9S1_PARTI</name>
<protein>
    <submittedName>
        <fullName evidence="3">Glutaredoxin domain-containing protein</fullName>
    </submittedName>
</protein>
<evidence type="ECO:0000313" key="2">
    <source>
        <dbReference type="Proteomes" id="UP000038045"/>
    </source>
</evidence>
<keyword evidence="2" id="KW-1185">Reference proteome</keyword>
<dbReference type="Gene3D" id="3.40.30.10">
    <property type="entry name" value="Glutaredoxin"/>
    <property type="match status" value="1"/>
</dbReference>
<dbReference type="PRINTS" id="PR00160">
    <property type="entry name" value="GLUTAREDOXIN"/>
</dbReference>
<evidence type="ECO:0000313" key="3">
    <source>
        <dbReference type="WBParaSite" id="PTRK_0000413300.1"/>
    </source>
</evidence>
<dbReference type="InterPro" id="IPR002109">
    <property type="entry name" value="Glutaredoxin"/>
</dbReference>
<sequence>MRHIPTCIDNDISAYKIFMVSSRTCPHCQRVKDALNQHNINRNLMKIIEIDSDCRRDEIMQHVEHLSGSRTVPKVWINGNLIGGADDILRENSSGNLRQLLLSAGALYS</sequence>
<dbReference type="InterPro" id="IPR036249">
    <property type="entry name" value="Thioredoxin-like_sf"/>
</dbReference>
<dbReference type="WBParaSite" id="PTRK_0000413300.1">
    <property type="protein sequence ID" value="PTRK_0000413300.1"/>
    <property type="gene ID" value="PTRK_0000413300"/>
</dbReference>
<dbReference type="InterPro" id="IPR014025">
    <property type="entry name" value="Glutaredoxin_subgr"/>
</dbReference>
<dbReference type="Proteomes" id="UP000038045">
    <property type="component" value="Unplaced"/>
</dbReference>